<dbReference type="Pfam" id="PF04542">
    <property type="entry name" value="Sigma70_r2"/>
    <property type="match status" value="1"/>
</dbReference>
<dbReference type="InterPro" id="IPR000943">
    <property type="entry name" value="RNA_pol_sigma70"/>
</dbReference>
<dbReference type="InterPro" id="IPR007624">
    <property type="entry name" value="RNA_pol_sigma70_r3"/>
</dbReference>
<evidence type="ECO:0000313" key="9">
    <source>
        <dbReference type="EMBL" id="ROR90058.1"/>
    </source>
</evidence>
<evidence type="ECO:0000256" key="4">
    <source>
        <dbReference type="ARBA" id="ARBA00023163"/>
    </source>
</evidence>
<feature type="domain" description="RNA polymerase sigma-70 region 4" evidence="8">
    <location>
        <begin position="261"/>
        <end position="308"/>
    </location>
</feature>
<dbReference type="InterPro" id="IPR007630">
    <property type="entry name" value="RNA_pol_sigma70_r4"/>
</dbReference>
<gene>
    <name evidence="9" type="ORF">EDD33_0893</name>
</gene>
<evidence type="ECO:0000313" key="10">
    <source>
        <dbReference type="Proteomes" id="UP000281738"/>
    </source>
</evidence>
<feature type="region of interest" description="Disordered" evidence="5">
    <location>
        <begin position="1"/>
        <end position="69"/>
    </location>
</feature>
<dbReference type="Proteomes" id="UP000281738">
    <property type="component" value="Unassembled WGS sequence"/>
</dbReference>
<evidence type="ECO:0000256" key="2">
    <source>
        <dbReference type="ARBA" id="ARBA00023082"/>
    </source>
</evidence>
<feature type="domain" description="RNA polymerase sigma-70 region 3" evidence="6">
    <location>
        <begin position="177"/>
        <end position="245"/>
    </location>
</feature>
<dbReference type="InterPro" id="IPR007627">
    <property type="entry name" value="RNA_pol_sigma70_r2"/>
</dbReference>
<dbReference type="EMBL" id="RKHO01000001">
    <property type="protein sequence ID" value="ROR90058.1"/>
    <property type="molecule type" value="Genomic_DNA"/>
</dbReference>
<feature type="domain" description="RNA polymerase sigma-70 region 2" evidence="7">
    <location>
        <begin position="99"/>
        <end position="164"/>
    </location>
</feature>
<accession>A0A3N2CRS1</accession>
<proteinExistence type="predicted"/>
<evidence type="ECO:0000259" key="8">
    <source>
        <dbReference type="Pfam" id="PF04545"/>
    </source>
</evidence>
<keyword evidence="3" id="KW-0238">DNA-binding</keyword>
<comment type="caution">
    <text evidence="9">The sequence shown here is derived from an EMBL/GenBank/DDBJ whole genome shotgun (WGS) entry which is preliminary data.</text>
</comment>
<dbReference type="Gene3D" id="1.10.10.10">
    <property type="entry name" value="Winged helix-like DNA-binding domain superfamily/Winged helix DNA-binding domain"/>
    <property type="match status" value="2"/>
</dbReference>
<dbReference type="CDD" id="cd06171">
    <property type="entry name" value="Sigma70_r4"/>
    <property type="match status" value="1"/>
</dbReference>
<dbReference type="NCBIfam" id="TIGR02937">
    <property type="entry name" value="sigma70-ECF"/>
    <property type="match status" value="1"/>
</dbReference>
<dbReference type="RefSeq" id="WP_246003365.1">
    <property type="nucleotide sequence ID" value="NZ_RKHO01000001.1"/>
</dbReference>
<dbReference type="PANTHER" id="PTHR30385">
    <property type="entry name" value="SIGMA FACTOR F FLAGELLAR"/>
    <property type="match status" value="1"/>
</dbReference>
<evidence type="ECO:0000256" key="5">
    <source>
        <dbReference type="SAM" id="MobiDB-lite"/>
    </source>
</evidence>
<evidence type="ECO:0000256" key="1">
    <source>
        <dbReference type="ARBA" id="ARBA00023015"/>
    </source>
</evidence>
<dbReference type="PRINTS" id="PR00046">
    <property type="entry name" value="SIGMA70FCT"/>
</dbReference>
<dbReference type="GO" id="GO:0006352">
    <property type="term" value="P:DNA-templated transcription initiation"/>
    <property type="evidence" value="ECO:0007669"/>
    <property type="project" value="InterPro"/>
</dbReference>
<dbReference type="GO" id="GO:0003677">
    <property type="term" value="F:DNA binding"/>
    <property type="evidence" value="ECO:0007669"/>
    <property type="project" value="UniProtKB-KW"/>
</dbReference>
<keyword evidence="4" id="KW-0804">Transcription</keyword>
<keyword evidence="10" id="KW-1185">Reference proteome</keyword>
<keyword evidence="2" id="KW-0731">Sigma factor</keyword>
<name>A0A3N2CRS1_9ACTN</name>
<protein>
    <submittedName>
        <fullName evidence="9">RNA polymerase sigma-B factor</fullName>
    </submittedName>
</protein>
<evidence type="ECO:0000256" key="3">
    <source>
        <dbReference type="ARBA" id="ARBA00023125"/>
    </source>
</evidence>
<dbReference type="GO" id="GO:0016987">
    <property type="term" value="F:sigma factor activity"/>
    <property type="evidence" value="ECO:0007669"/>
    <property type="project" value="UniProtKB-KW"/>
</dbReference>
<dbReference type="Pfam" id="PF04539">
    <property type="entry name" value="Sigma70_r3"/>
    <property type="match status" value="1"/>
</dbReference>
<feature type="compositionally biased region" description="Polar residues" evidence="5">
    <location>
        <begin position="39"/>
        <end position="49"/>
    </location>
</feature>
<dbReference type="InterPro" id="IPR013324">
    <property type="entry name" value="RNA_pol_sigma_r3/r4-like"/>
</dbReference>
<dbReference type="InterPro" id="IPR013325">
    <property type="entry name" value="RNA_pol_sigma_r2"/>
</dbReference>
<organism evidence="9 10">
    <name type="scientific">Nocardioides aurantiacus</name>
    <dbReference type="NCBI Taxonomy" id="86796"/>
    <lineage>
        <taxon>Bacteria</taxon>
        <taxon>Bacillati</taxon>
        <taxon>Actinomycetota</taxon>
        <taxon>Actinomycetes</taxon>
        <taxon>Propionibacteriales</taxon>
        <taxon>Nocardioidaceae</taxon>
        <taxon>Nocardioides</taxon>
    </lineage>
</organism>
<dbReference type="InterPro" id="IPR036388">
    <property type="entry name" value="WH-like_DNA-bd_sf"/>
</dbReference>
<evidence type="ECO:0000259" key="6">
    <source>
        <dbReference type="Pfam" id="PF04539"/>
    </source>
</evidence>
<sequence>MTTTAPPPSGADGSATTRSPLDEVRPVQETGAAAAHTAPTDTVDTASSDTETRAARRALARSNASQARNERTRELFTMALACESVVERQQLLDQVIVLHLELAHAEAKRYRSRGVPLDDLRQVAALALTKATNGYDVTTGHDFLSYAVPTIRGELRKHFRDHGWMIRPPRRIQELQARINVADAELANELGRAPLPAEIARRLGEPETSVIEALASDGCFVPASLDHPAGGDGLTTLGDLLPFDDLDHQASEARLVLRPVLRALSDRDRQILTMRFYEGLTQREIAGRIGVTQMQVSRLLTRILGQLRSDVGDLRGR</sequence>
<dbReference type="InterPro" id="IPR014284">
    <property type="entry name" value="RNA_pol_sigma-70_dom"/>
</dbReference>
<dbReference type="Pfam" id="PF04545">
    <property type="entry name" value="Sigma70_r4"/>
    <property type="match status" value="1"/>
</dbReference>
<dbReference type="Gene3D" id="1.20.120.1810">
    <property type="match status" value="1"/>
</dbReference>
<dbReference type="SUPFAM" id="SSF88946">
    <property type="entry name" value="Sigma2 domain of RNA polymerase sigma factors"/>
    <property type="match status" value="1"/>
</dbReference>
<keyword evidence="1" id="KW-0805">Transcription regulation</keyword>
<evidence type="ECO:0000259" key="7">
    <source>
        <dbReference type="Pfam" id="PF04542"/>
    </source>
</evidence>
<dbReference type="AlphaFoldDB" id="A0A3N2CRS1"/>
<dbReference type="SUPFAM" id="SSF88659">
    <property type="entry name" value="Sigma3 and sigma4 domains of RNA polymerase sigma factors"/>
    <property type="match status" value="2"/>
</dbReference>
<dbReference type="PANTHER" id="PTHR30385:SF4">
    <property type="entry name" value="RNA POLYMERASE SIGMA-E FACTOR"/>
    <property type="match status" value="1"/>
</dbReference>
<reference evidence="9 10" key="1">
    <citation type="submission" date="2018-11" db="EMBL/GenBank/DDBJ databases">
        <title>Sequencing the genomes of 1000 actinobacteria strains.</title>
        <authorList>
            <person name="Klenk H.-P."/>
        </authorList>
    </citation>
    <scope>NUCLEOTIDE SEQUENCE [LARGE SCALE GENOMIC DNA]</scope>
    <source>
        <strain evidence="9 10">DSM 12652</strain>
    </source>
</reference>